<name>A0A7W9BT56_9SPHN</name>
<evidence type="ECO:0000256" key="8">
    <source>
        <dbReference type="ARBA" id="ARBA00022989"/>
    </source>
</evidence>
<dbReference type="PANTHER" id="PTHR43221">
    <property type="entry name" value="PROTEASE HTPX"/>
    <property type="match status" value="1"/>
</dbReference>
<keyword evidence="13" id="KW-1185">Reference proteome</keyword>
<protein>
    <submittedName>
        <fullName evidence="12">Zn-dependent protease with chaperone function</fullName>
    </submittedName>
</protein>
<evidence type="ECO:0000259" key="11">
    <source>
        <dbReference type="Pfam" id="PF01435"/>
    </source>
</evidence>
<dbReference type="Gene3D" id="3.30.2010.10">
    <property type="entry name" value="Metalloproteases ('zincins'), catalytic domain"/>
    <property type="match status" value="1"/>
</dbReference>
<keyword evidence="5" id="KW-0479">Metal-binding</keyword>
<keyword evidence="4" id="KW-0812">Transmembrane</keyword>
<dbReference type="GO" id="GO:0046872">
    <property type="term" value="F:metal ion binding"/>
    <property type="evidence" value="ECO:0007669"/>
    <property type="project" value="UniProtKB-KW"/>
</dbReference>
<keyword evidence="3 12" id="KW-0645">Protease</keyword>
<sequence length="587" mass="62332">MLVASVLWFAAQFWWHLETVKRAIGFHFVDAADEPRLCRVIEPLLILTGLPVPFVGVIEDPARNAFACGIGRKRAVVVVTRGLLDALDDHELAGVLAHELSHIRHGDIRLMAAANIFMSVLTKLHARNGLRFTWVHAMLSWAIPAILPLSLVGGIVARWALKAGQVSRLLIASSREFIADAEAARWTQNPAALASALLKVDGLHRVSGARAQDDAMMIAGDTEGAGATHPTVTQRIAALARTTGSMVFNAPSAPRPEDWTAATTPESLKRVSFGQGALAGQAVASVRRGDDEDVLGLDLFGRCALIAALIGLGLLHFAELDQPRAIAAKFSLRPIATLVGSPIACLLGPFSTRAKERCSAGDTSRGYQAFEGQRHTLAGLLADTSRTRREFGITGSDVTMTSLMRGQLAKSYHGGSGRLRPIKTLRNRDDDTFIDTKGGAALGVPDQIVIAEYEQIGCFPIIGAPEGRAALPLDGVTRGGMSLRTLAAAADRDARLALIEVPTSGSVAAVRYARGRQIRLSAAFQEFGAPGMAAMSRHFTSSMHVAAVASLAAVADLRVLNPVDRASVAALVRSPATYVPCASLADR</sequence>
<keyword evidence="8" id="KW-1133">Transmembrane helix</keyword>
<accession>A0A7W9BT56</accession>
<keyword evidence="2" id="KW-1003">Cell membrane</keyword>
<keyword evidence="9" id="KW-0482">Metalloprotease</keyword>
<evidence type="ECO:0000256" key="10">
    <source>
        <dbReference type="ARBA" id="ARBA00023136"/>
    </source>
</evidence>
<evidence type="ECO:0000256" key="1">
    <source>
        <dbReference type="ARBA" id="ARBA00001947"/>
    </source>
</evidence>
<evidence type="ECO:0000256" key="7">
    <source>
        <dbReference type="ARBA" id="ARBA00022833"/>
    </source>
</evidence>
<dbReference type="GO" id="GO:0004222">
    <property type="term" value="F:metalloendopeptidase activity"/>
    <property type="evidence" value="ECO:0007669"/>
    <property type="project" value="InterPro"/>
</dbReference>
<feature type="domain" description="Peptidase M48" evidence="11">
    <location>
        <begin position="33"/>
        <end position="241"/>
    </location>
</feature>
<keyword evidence="7" id="KW-0862">Zinc</keyword>
<comment type="cofactor">
    <cofactor evidence="1">
        <name>Zn(2+)</name>
        <dbReference type="ChEBI" id="CHEBI:29105"/>
    </cofactor>
</comment>
<evidence type="ECO:0000256" key="3">
    <source>
        <dbReference type="ARBA" id="ARBA00022670"/>
    </source>
</evidence>
<evidence type="ECO:0000256" key="2">
    <source>
        <dbReference type="ARBA" id="ARBA00022475"/>
    </source>
</evidence>
<dbReference type="RefSeq" id="WP_157176150.1">
    <property type="nucleotide sequence ID" value="NZ_BMJP01000003.1"/>
</dbReference>
<evidence type="ECO:0000256" key="9">
    <source>
        <dbReference type="ARBA" id="ARBA00023049"/>
    </source>
</evidence>
<proteinExistence type="predicted"/>
<dbReference type="Pfam" id="PF01435">
    <property type="entry name" value="Peptidase_M48"/>
    <property type="match status" value="1"/>
</dbReference>
<comment type="caution">
    <text evidence="12">The sequence shown here is derived from an EMBL/GenBank/DDBJ whole genome shotgun (WGS) entry which is preliminary data.</text>
</comment>
<keyword evidence="6" id="KW-0378">Hydrolase</keyword>
<evidence type="ECO:0000256" key="6">
    <source>
        <dbReference type="ARBA" id="ARBA00022801"/>
    </source>
</evidence>
<dbReference type="OrthoDB" id="15218at2"/>
<dbReference type="PANTHER" id="PTHR43221:SF2">
    <property type="entry name" value="PROTEASE HTPX HOMOLOG"/>
    <property type="match status" value="1"/>
</dbReference>
<evidence type="ECO:0000313" key="13">
    <source>
        <dbReference type="Proteomes" id="UP000546701"/>
    </source>
</evidence>
<gene>
    <name evidence="12" type="ORF">FHS99_002163</name>
</gene>
<dbReference type="EMBL" id="JACIJR010000005">
    <property type="protein sequence ID" value="MBB5729667.1"/>
    <property type="molecule type" value="Genomic_DNA"/>
</dbReference>
<dbReference type="AlphaFoldDB" id="A0A7W9BT56"/>
<dbReference type="Proteomes" id="UP000546701">
    <property type="component" value="Unassembled WGS sequence"/>
</dbReference>
<evidence type="ECO:0000256" key="5">
    <source>
        <dbReference type="ARBA" id="ARBA00022723"/>
    </source>
</evidence>
<evidence type="ECO:0000313" key="12">
    <source>
        <dbReference type="EMBL" id="MBB5729667.1"/>
    </source>
</evidence>
<dbReference type="InterPro" id="IPR050083">
    <property type="entry name" value="HtpX_protease"/>
</dbReference>
<organism evidence="12 13">
    <name type="scientific">Sphingomonas prati</name>
    <dbReference type="NCBI Taxonomy" id="1843237"/>
    <lineage>
        <taxon>Bacteria</taxon>
        <taxon>Pseudomonadati</taxon>
        <taxon>Pseudomonadota</taxon>
        <taxon>Alphaproteobacteria</taxon>
        <taxon>Sphingomonadales</taxon>
        <taxon>Sphingomonadaceae</taxon>
        <taxon>Sphingomonas</taxon>
    </lineage>
</organism>
<reference evidence="12 13" key="1">
    <citation type="submission" date="2020-08" db="EMBL/GenBank/DDBJ databases">
        <title>Genomic Encyclopedia of Type Strains, Phase IV (KMG-IV): sequencing the most valuable type-strain genomes for metagenomic binning, comparative biology and taxonomic classification.</title>
        <authorList>
            <person name="Goeker M."/>
        </authorList>
    </citation>
    <scope>NUCLEOTIDE SEQUENCE [LARGE SCALE GENOMIC DNA]</scope>
    <source>
        <strain evidence="12 13">DSM 103336</strain>
    </source>
</reference>
<dbReference type="GO" id="GO:0006508">
    <property type="term" value="P:proteolysis"/>
    <property type="evidence" value="ECO:0007669"/>
    <property type="project" value="UniProtKB-KW"/>
</dbReference>
<keyword evidence="10" id="KW-0472">Membrane</keyword>
<dbReference type="InterPro" id="IPR001915">
    <property type="entry name" value="Peptidase_M48"/>
</dbReference>
<evidence type="ECO:0000256" key="4">
    <source>
        <dbReference type="ARBA" id="ARBA00022692"/>
    </source>
</evidence>